<dbReference type="RefSeq" id="WP_058853203.1">
    <property type="nucleotide sequence ID" value="NZ_BMMH01000001.1"/>
</dbReference>
<evidence type="ECO:0000313" key="1">
    <source>
        <dbReference type="EMBL" id="GGK94449.1"/>
    </source>
</evidence>
<dbReference type="AlphaFoldDB" id="A0A917R8P4"/>
<organism evidence="1 2">
    <name type="scientific">Nocardia jinanensis</name>
    <dbReference type="NCBI Taxonomy" id="382504"/>
    <lineage>
        <taxon>Bacteria</taxon>
        <taxon>Bacillati</taxon>
        <taxon>Actinomycetota</taxon>
        <taxon>Actinomycetes</taxon>
        <taxon>Mycobacteriales</taxon>
        <taxon>Nocardiaceae</taxon>
        <taxon>Nocardia</taxon>
    </lineage>
</organism>
<reference evidence="1" key="2">
    <citation type="submission" date="2020-09" db="EMBL/GenBank/DDBJ databases">
        <authorList>
            <person name="Sun Q."/>
            <person name="Zhou Y."/>
        </authorList>
    </citation>
    <scope>NUCLEOTIDE SEQUENCE</scope>
    <source>
        <strain evidence="1">CGMCC 4.3508</strain>
    </source>
</reference>
<accession>A0A917R8P4</accession>
<keyword evidence="1" id="KW-0418">Kinase</keyword>
<dbReference type="GO" id="GO:0016301">
    <property type="term" value="F:kinase activity"/>
    <property type="evidence" value="ECO:0007669"/>
    <property type="project" value="UniProtKB-KW"/>
</dbReference>
<keyword evidence="2" id="KW-1185">Reference proteome</keyword>
<dbReference type="EMBL" id="BMMH01000001">
    <property type="protein sequence ID" value="GGK94449.1"/>
    <property type="molecule type" value="Genomic_DNA"/>
</dbReference>
<protein>
    <submittedName>
        <fullName evidence="1">Uridine kinase</fullName>
    </submittedName>
</protein>
<reference evidence="1" key="1">
    <citation type="journal article" date="2014" name="Int. J. Syst. Evol. Microbiol.">
        <title>Complete genome sequence of Corynebacterium casei LMG S-19264T (=DSM 44701T), isolated from a smear-ripened cheese.</title>
        <authorList>
            <consortium name="US DOE Joint Genome Institute (JGI-PGF)"/>
            <person name="Walter F."/>
            <person name="Albersmeier A."/>
            <person name="Kalinowski J."/>
            <person name="Ruckert C."/>
        </authorList>
    </citation>
    <scope>NUCLEOTIDE SEQUENCE</scope>
    <source>
        <strain evidence="1">CGMCC 4.3508</strain>
    </source>
</reference>
<dbReference type="Proteomes" id="UP000638263">
    <property type="component" value="Unassembled WGS sequence"/>
</dbReference>
<keyword evidence="1" id="KW-0808">Transferase</keyword>
<dbReference type="Gene3D" id="3.40.50.300">
    <property type="entry name" value="P-loop containing nucleotide triphosphate hydrolases"/>
    <property type="match status" value="1"/>
</dbReference>
<gene>
    <name evidence="1" type="ORF">GCM10011588_06050</name>
</gene>
<comment type="caution">
    <text evidence="1">The sequence shown here is derived from an EMBL/GenBank/DDBJ whole genome shotgun (WGS) entry which is preliminary data.</text>
</comment>
<sequence>MPRFIPTAPDALADLVTRSLRSLDGHRVAGIDGADAAHPLEFAHRAADRVRADGRPAEVVSLHDFVRPASLRMEFGRDETSYRTGWFDYSALHREVLDSVHDSGTWLPALWDEAADRSARARRRTALPATVLFVAGPMLLGRGLPFDLTVRLDLGAAALTRGTPDEDAWTVPGLLTHDREHSATPSFFVRWDHPDHPALRVGAN</sequence>
<evidence type="ECO:0000313" key="2">
    <source>
        <dbReference type="Proteomes" id="UP000638263"/>
    </source>
</evidence>
<proteinExistence type="predicted"/>
<name>A0A917R8P4_9NOCA</name>
<dbReference type="InterPro" id="IPR027417">
    <property type="entry name" value="P-loop_NTPase"/>
</dbReference>